<reference evidence="2" key="1">
    <citation type="journal article" date="2017" name="Genome Biol.">
        <title>Comparative genomics reveals high biological diversity and specific adaptations in the industrially and medically important fungal genus Aspergillus.</title>
        <authorList>
            <person name="de Vries R.P."/>
            <person name="Riley R."/>
            <person name="Wiebenga A."/>
            <person name="Aguilar-Osorio G."/>
            <person name="Amillis S."/>
            <person name="Uchima C.A."/>
            <person name="Anderluh G."/>
            <person name="Asadollahi M."/>
            <person name="Askin M."/>
            <person name="Barry K."/>
            <person name="Battaglia E."/>
            <person name="Bayram O."/>
            <person name="Benocci T."/>
            <person name="Braus-Stromeyer S.A."/>
            <person name="Caldana C."/>
            <person name="Canovas D."/>
            <person name="Cerqueira G.C."/>
            <person name="Chen F."/>
            <person name="Chen W."/>
            <person name="Choi C."/>
            <person name="Clum A."/>
            <person name="Dos Santos R.A."/>
            <person name="Damasio A.R."/>
            <person name="Diallinas G."/>
            <person name="Emri T."/>
            <person name="Fekete E."/>
            <person name="Flipphi M."/>
            <person name="Freyberg S."/>
            <person name="Gallo A."/>
            <person name="Gournas C."/>
            <person name="Habgood R."/>
            <person name="Hainaut M."/>
            <person name="Harispe M.L."/>
            <person name="Henrissat B."/>
            <person name="Hilden K.S."/>
            <person name="Hope R."/>
            <person name="Hossain A."/>
            <person name="Karabika E."/>
            <person name="Karaffa L."/>
            <person name="Karanyi Z."/>
            <person name="Krasevec N."/>
            <person name="Kuo A."/>
            <person name="Kusch H."/>
            <person name="LaButti K."/>
            <person name="Lagendijk E.L."/>
            <person name="Lapidus A."/>
            <person name="Levasseur A."/>
            <person name="Lindquist E."/>
            <person name="Lipzen A."/>
            <person name="Logrieco A.F."/>
            <person name="MacCabe A."/>
            <person name="Maekelae M.R."/>
            <person name="Malavazi I."/>
            <person name="Melin P."/>
            <person name="Meyer V."/>
            <person name="Mielnichuk N."/>
            <person name="Miskei M."/>
            <person name="Molnar A.P."/>
            <person name="Mule G."/>
            <person name="Ngan C.Y."/>
            <person name="Orejas M."/>
            <person name="Orosz E."/>
            <person name="Ouedraogo J.P."/>
            <person name="Overkamp K.M."/>
            <person name="Park H.-S."/>
            <person name="Perrone G."/>
            <person name="Piumi F."/>
            <person name="Punt P.J."/>
            <person name="Ram A.F."/>
            <person name="Ramon A."/>
            <person name="Rauscher S."/>
            <person name="Record E."/>
            <person name="Riano-Pachon D.M."/>
            <person name="Robert V."/>
            <person name="Roehrig J."/>
            <person name="Ruller R."/>
            <person name="Salamov A."/>
            <person name="Salih N.S."/>
            <person name="Samson R.A."/>
            <person name="Sandor E."/>
            <person name="Sanguinetti M."/>
            <person name="Schuetze T."/>
            <person name="Sepcic K."/>
            <person name="Shelest E."/>
            <person name="Sherlock G."/>
            <person name="Sophianopoulou V."/>
            <person name="Squina F.M."/>
            <person name="Sun H."/>
            <person name="Susca A."/>
            <person name="Todd R.B."/>
            <person name="Tsang A."/>
            <person name="Unkles S.E."/>
            <person name="van de Wiele N."/>
            <person name="van Rossen-Uffink D."/>
            <person name="Oliveira J.V."/>
            <person name="Vesth T.C."/>
            <person name="Visser J."/>
            <person name="Yu J.-H."/>
            <person name="Zhou M."/>
            <person name="Andersen M.R."/>
            <person name="Archer D.B."/>
            <person name="Baker S.E."/>
            <person name="Benoit I."/>
            <person name="Brakhage A.A."/>
            <person name="Braus G.H."/>
            <person name="Fischer R."/>
            <person name="Frisvad J.C."/>
            <person name="Goldman G.H."/>
            <person name="Houbraken J."/>
            <person name="Oakley B."/>
            <person name="Pocsi I."/>
            <person name="Scazzocchio C."/>
            <person name="Seiboth B."/>
            <person name="vanKuyk P.A."/>
            <person name="Wortman J."/>
            <person name="Dyer P.S."/>
            <person name="Grigoriev I.V."/>
        </authorList>
    </citation>
    <scope>NUCLEOTIDE SEQUENCE [LARGE SCALE GENOMIC DNA]</scope>
    <source>
        <strain evidence="2">CBS 583.65</strain>
    </source>
</reference>
<organism evidence="1 2">
    <name type="scientific">Aspergillus versicolor CBS 583.65</name>
    <dbReference type="NCBI Taxonomy" id="1036611"/>
    <lineage>
        <taxon>Eukaryota</taxon>
        <taxon>Fungi</taxon>
        <taxon>Dikarya</taxon>
        <taxon>Ascomycota</taxon>
        <taxon>Pezizomycotina</taxon>
        <taxon>Eurotiomycetes</taxon>
        <taxon>Eurotiomycetidae</taxon>
        <taxon>Eurotiales</taxon>
        <taxon>Aspergillaceae</taxon>
        <taxon>Aspergillus</taxon>
        <taxon>Aspergillus subgen. Nidulantes</taxon>
    </lineage>
</organism>
<gene>
    <name evidence="1" type="ORF">ASPVEDRAFT_53822</name>
</gene>
<evidence type="ECO:0008006" key="3">
    <source>
        <dbReference type="Google" id="ProtNLM"/>
    </source>
</evidence>
<dbReference type="STRING" id="1036611.A0A1L9PPJ2"/>
<dbReference type="VEuPathDB" id="FungiDB:ASPVEDRAFT_53822"/>
<sequence length="402" mass="45023">MEVGREIQSVLRCGLCNKPFDKHPEPYSGIVNPELSSEVDHLNWDDYDTGLDLDFTGFDFLVPMLQANEKPAEYQYPIPTSLPTDTVHHSTPSPFSAGAVQPQQFYPQSTIPPLPSLPRLLIYRPESTTGGKRTTSLILHTLKSYLVMMLRENTLPPFIHPHSAHSSSLPPDMRAQDSYNPLGNCISLVQTLSASRGKNRKLFWGCVQTECTKMCSRDYQSKLNRWELLGAMQALSVYILIRLDEGETKDNNLDFLFLASATDEGVTWMGWIFEESRRRLSIVYRIINMLVYFEPAARCDLPTDLVLAPLPAKKPLWEANDEVVWKAETESAPRLHQTAFGIAVSGSLVRLDKENGCREDDVLSHMALDAGSVSRNPADWEEWCSGMDGFGGLVMLAASLVV</sequence>
<dbReference type="RefSeq" id="XP_040669138.1">
    <property type="nucleotide sequence ID" value="XM_040814844.1"/>
</dbReference>
<evidence type="ECO:0000313" key="1">
    <source>
        <dbReference type="EMBL" id="OJJ03376.1"/>
    </source>
</evidence>
<dbReference type="AlphaFoldDB" id="A0A1L9PPJ2"/>
<dbReference type="EMBL" id="KV878130">
    <property type="protein sequence ID" value="OJJ03376.1"/>
    <property type="molecule type" value="Genomic_DNA"/>
</dbReference>
<dbReference type="GeneID" id="63730355"/>
<evidence type="ECO:0000313" key="2">
    <source>
        <dbReference type="Proteomes" id="UP000184073"/>
    </source>
</evidence>
<accession>A0A1L9PPJ2</accession>
<dbReference type="Proteomes" id="UP000184073">
    <property type="component" value="Unassembled WGS sequence"/>
</dbReference>
<name>A0A1L9PPJ2_ASPVE</name>
<keyword evidence="2" id="KW-1185">Reference proteome</keyword>
<protein>
    <recommendedName>
        <fullName evidence="3">Transcription factor domain-containing protein</fullName>
    </recommendedName>
</protein>
<dbReference type="OrthoDB" id="5423818at2759"/>
<proteinExistence type="predicted"/>